<proteinExistence type="predicted"/>
<sequence length="66" mass="7486">MWRSWRRINSLACANQSGPAPTRRRFHISNLICKNGRCAQCTCNCCLEGAQAKRGTTDCRLENLDQ</sequence>
<name>A0A2P2L150_RHIMU</name>
<protein>
    <submittedName>
        <fullName evidence="1">Uncharacterized protein</fullName>
    </submittedName>
</protein>
<evidence type="ECO:0000313" key="1">
    <source>
        <dbReference type="EMBL" id="MBX11668.1"/>
    </source>
</evidence>
<reference evidence="1" key="1">
    <citation type="submission" date="2018-02" db="EMBL/GenBank/DDBJ databases">
        <title>Rhizophora mucronata_Transcriptome.</title>
        <authorList>
            <person name="Meera S.P."/>
            <person name="Sreeshan A."/>
            <person name="Augustine A."/>
        </authorList>
    </citation>
    <scope>NUCLEOTIDE SEQUENCE</scope>
    <source>
        <tissue evidence="1">Leaf</tissue>
    </source>
</reference>
<dbReference type="EMBL" id="GGEC01031184">
    <property type="protein sequence ID" value="MBX11668.1"/>
    <property type="molecule type" value="Transcribed_RNA"/>
</dbReference>
<dbReference type="AlphaFoldDB" id="A0A2P2L150"/>
<organism evidence="1">
    <name type="scientific">Rhizophora mucronata</name>
    <name type="common">Asiatic mangrove</name>
    <dbReference type="NCBI Taxonomy" id="61149"/>
    <lineage>
        <taxon>Eukaryota</taxon>
        <taxon>Viridiplantae</taxon>
        <taxon>Streptophyta</taxon>
        <taxon>Embryophyta</taxon>
        <taxon>Tracheophyta</taxon>
        <taxon>Spermatophyta</taxon>
        <taxon>Magnoliopsida</taxon>
        <taxon>eudicotyledons</taxon>
        <taxon>Gunneridae</taxon>
        <taxon>Pentapetalae</taxon>
        <taxon>rosids</taxon>
        <taxon>fabids</taxon>
        <taxon>Malpighiales</taxon>
        <taxon>Rhizophoraceae</taxon>
        <taxon>Rhizophora</taxon>
    </lineage>
</organism>
<accession>A0A2P2L150</accession>